<accession>A0ABC8M9R1</accession>
<feature type="compositionally biased region" description="Low complexity" evidence="1">
    <location>
        <begin position="99"/>
        <end position="113"/>
    </location>
</feature>
<evidence type="ECO:0000313" key="2">
    <source>
        <dbReference type="EMBL" id="CAH8392303.1"/>
    </source>
</evidence>
<protein>
    <submittedName>
        <fullName evidence="2">Uncharacterized protein</fullName>
    </submittedName>
</protein>
<evidence type="ECO:0000256" key="1">
    <source>
        <dbReference type="SAM" id="MobiDB-lite"/>
    </source>
</evidence>
<keyword evidence="3" id="KW-1185">Reference proteome</keyword>
<comment type="caution">
    <text evidence="2">The sequence shown here is derived from an EMBL/GenBank/DDBJ whole genome shotgun (WGS) entry which is preliminary data.</text>
</comment>
<reference evidence="2 3" key="1">
    <citation type="submission" date="2022-03" db="EMBL/GenBank/DDBJ databases">
        <authorList>
            <person name="Macdonald S."/>
            <person name="Ahmed S."/>
            <person name="Newling K."/>
        </authorList>
    </citation>
    <scope>NUCLEOTIDE SEQUENCE [LARGE SCALE GENOMIC DNA]</scope>
</reference>
<dbReference type="AlphaFoldDB" id="A0ABC8M9R1"/>
<gene>
    <name evidence="2" type="ORF">ERUC_LOCUS44786</name>
</gene>
<name>A0ABC8M9R1_ERUVS</name>
<dbReference type="EMBL" id="CAKOAT010990709">
    <property type="protein sequence ID" value="CAH8392303.1"/>
    <property type="molecule type" value="Genomic_DNA"/>
</dbReference>
<evidence type="ECO:0000313" key="3">
    <source>
        <dbReference type="Proteomes" id="UP001642260"/>
    </source>
</evidence>
<feature type="region of interest" description="Disordered" evidence="1">
    <location>
        <begin position="80"/>
        <end position="120"/>
    </location>
</feature>
<dbReference type="Proteomes" id="UP001642260">
    <property type="component" value="Unassembled WGS sequence"/>
</dbReference>
<proteinExistence type="predicted"/>
<organism evidence="2 3">
    <name type="scientific">Eruca vesicaria subsp. sativa</name>
    <name type="common">Garden rocket</name>
    <name type="synonym">Eruca sativa</name>
    <dbReference type="NCBI Taxonomy" id="29727"/>
    <lineage>
        <taxon>Eukaryota</taxon>
        <taxon>Viridiplantae</taxon>
        <taxon>Streptophyta</taxon>
        <taxon>Embryophyta</taxon>
        <taxon>Tracheophyta</taxon>
        <taxon>Spermatophyta</taxon>
        <taxon>Magnoliopsida</taxon>
        <taxon>eudicotyledons</taxon>
        <taxon>Gunneridae</taxon>
        <taxon>Pentapetalae</taxon>
        <taxon>rosids</taxon>
        <taxon>malvids</taxon>
        <taxon>Brassicales</taxon>
        <taxon>Brassicaceae</taxon>
        <taxon>Brassiceae</taxon>
        <taxon>Eruca</taxon>
    </lineage>
</organism>
<sequence>MNKGVKHINKKKDYLLTDLNLIGASEREESVLVGVDEFSFRMLTSESTNGPIAKIRRNWPWLENVSSGLLDLEKMLARSHSRSQSSFSVRKAQNDHSTKTGSLDSSSSTSISPHSDREKTLEAMKMEIMTARSVRLDAQLGASQSVKLKTTA</sequence>